<keyword evidence="3" id="KW-0813">Transport</keyword>
<dbReference type="Gene3D" id="2.40.30.170">
    <property type="match status" value="1"/>
</dbReference>
<evidence type="ECO:0000256" key="3">
    <source>
        <dbReference type="ARBA" id="ARBA00022448"/>
    </source>
</evidence>
<accession>A0A8B6XBB8</accession>
<evidence type="ECO:0000313" key="13">
    <source>
        <dbReference type="Proteomes" id="UP000675920"/>
    </source>
</evidence>
<evidence type="ECO:0000256" key="4">
    <source>
        <dbReference type="ARBA" id="ARBA00022475"/>
    </source>
</evidence>
<evidence type="ECO:0000256" key="2">
    <source>
        <dbReference type="ARBA" id="ARBA00009477"/>
    </source>
</evidence>
<keyword evidence="6 11" id="KW-0812">Transmembrane</keyword>
<feature type="transmembrane region" description="Helical" evidence="11">
    <location>
        <begin position="48"/>
        <end position="68"/>
    </location>
</feature>
<evidence type="ECO:0000256" key="11">
    <source>
        <dbReference type="SAM" id="Phobius"/>
    </source>
</evidence>
<proteinExistence type="inferred from homology"/>
<dbReference type="Gene3D" id="2.40.50.100">
    <property type="match status" value="1"/>
</dbReference>
<evidence type="ECO:0000256" key="10">
    <source>
        <dbReference type="SAM" id="MobiDB-lite"/>
    </source>
</evidence>
<evidence type="ECO:0000256" key="9">
    <source>
        <dbReference type="SAM" id="Coils"/>
    </source>
</evidence>
<evidence type="ECO:0000256" key="5">
    <source>
        <dbReference type="ARBA" id="ARBA00022519"/>
    </source>
</evidence>
<dbReference type="InterPro" id="IPR050739">
    <property type="entry name" value="MFP"/>
</dbReference>
<keyword evidence="13" id="KW-1185">Reference proteome</keyword>
<evidence type="ECO:0000256" key="8">
    <source>
        <dbReference type="ARBA" id="ARBA00023136"/>
    </source>
</evidence>
<dbReference type="GO" id="GO:1990961">
    <property type="term" value="P:xenobiotic detoxification by transmembrane export across the plasma membrane"/>
    <property type="evidence" value="ECO:0007669"/>
    <property type="project" value="UniProtKB-ARBA"/>
</dbReference>
<protein>
    <submittedName>
        <fullName evidence="14">HlyD family efflux transporter periplasmic adaptor subunit</fullName>
    </submittedName>
</protein>
<evidence type="ECO:0000256" key="7">
    <source>
        <dbReference type="ARBA" id="ARBA00022989"/>
    </source>
</evidence>
<reference evidence="14" key="1">
    <citation type="submission" date="2025-08" db="UniProtKB">
        <authorList>
            <consortium name="RefSeq"/>
        </authorList>
    </citation>
    <scope>IDENTIFICATION</scope>
</reference>
<dbReference type="PANTHER" id="PTHR30386:SF19">
    <property type="entry name" value="MULTIDRUG EXPORT PROTEIN EMRA-RELATED"/>
    <property type="match status" value="1"/>
</dbReference>
<dbReference type="RefSeq" id="WP_084545192.1">
    <property type="nucleotide sequence ID" value="NZ_AXWS01000015.1"/>
</dbReference>
<feature type="domain" description="Multidrug export protein EmrA/FarA alpha-helical hairpin" evidence="12">
    <location>
        <begin position="121"/>
        <end position="254"/>
    </location>
</feature>
<feature type="coiled-coil region" evidence="9">
    <location>
        <begin position="154"/>
        <end position="219"/>
    </location>
</feature>
<organism evidence="13 14">
    <name type="scientific">Derxia gummosa DSM 723</name>
    <dbReference type="NCBI Taxonomy" id="1121388"/>
    <lineage>
        <taxon>Bacteria</taxon>
        <taxon>Pseudomonadati</taxon>
        <taxon>Pseudomonadota</taxon>
        <taxon>Betaproteobacteria</taxon>
        <taxon>Burkholderiales</taxon>
        <taxon>Alcaligenaceae</taxon>
        <taxon>Derxia</taxon>
    </lineage>
</organism>
<dbReference type="PANTHER" id="PTHR30386">
    <property type="entry name" value="MEMBRANE FUSION SUBUNIT OF EMRAB-TOLC MULTIDRUG EFFLUX PUMP"/>
    <property type="match status" value="1"/>
</dbReference>
<sequence length="476" mass="48956">MANDRNDSPATPAQPAAQAAGPAAAPRATPVGTGQPPVHRPPFGRAKALIAVAVAVIAGGAAWGAHWYSHARWFVETDNAYVAGNVVQVTPQVGGTVTAIFADDTDVVAAGAPLVKLDPADAQVALDQAEAQLGQTVREVRTLFANDASFAANVKLREADAQRVRADLAKAEDDLKRRSGLTATGAVSGEELEHARTAVANAKSQLAAAEAAVTAAREQLSANQALTRGTTAEDHPNVQRAAARVREAWLAVHRGELVAPVGGQVAKRNVQVGQRIAAGTPLMAVVPLDQLWVDANFKEVQLTSLRIGQPVKLVADLYGDKVEYDGKVAGLGAGTGAAFSLLPAQNATGNWIKVVQRVPVRVVLDAKQLAEHPLRIGLSMVATVDVHDQSGPSIASATKADKPAFASAPDESSAEADRLVAEIVARNLGKPVSSVAAGRSAGMAAGKPAALLHDAMATGAGRARLITTAAALPAAY</sequence>
<evidence type="ECO:0000313" key="14">
    <source>
        <dbReference type="RefSeq" id="WP_084545192.1"/>
    </source>
</evidence>
<dbReference type="OrthoDB" id="9811754at2"/>
<keyword evidence="4" id="KW-1003">Cell membrane</keyword>
<dbReference type="Proteomes" id="UP000675920">
    <property type="component" value="Unplaced"/>
</dbReference>
<keyword evidence="5" id="KW-0997">Cell inner membrane</keyword>
<dbReference type="GO" id="GO:0015721">
    <property type="term" value="P:bile acid and bile salt transport"/>
    <property type="evidence" value="ECO:0007669"/>
    <property type="project" value="UniProtKB-ARBA"/>
</dbReference>
<evidence type="ECO:0000256" key="6">
    <source>
        <dbReference type="ARBA" id="ARBA00022692"/>
    </source>
</evidence>
<dbReference type="Gene3D" id="1.10.287.470">
    <property type="entry name" value="Helix hairpin bin"/>
    <property type="match status" value="2"/>
</dbReference>
<dbReference type="GO" id="GO:0046677">
    <property type="term" value="P:response to antibiotic"/>
    <property type="evidence" value="ECO:0007669"/>
    <property type="project" value="UniProtKB-ARBA"/>
</dbReference>
<evidence type="ECO:0000259" key="12">
    <source>
        <dbReference type="Pfam" id="PF25885"/>
    </source>
</evidence>
<keyword evidence="8 11" id="KW-0472">Membrane</keyword>
<feature type="region of interest" description="Disordered" evidence="10">
    <location>
        <begin position="1"/>
        <end position="40"/>
    </location>
</feature>
<keyword evidence="7 11" id="KW-1133">Transmembrane helix</keyword>
<dbReference type="GO" id="GO:0005886">
    <property type="term" value="C:plasma membrane"/>
    <property type="evidence" value="ECO:0007669"/>
    <property type="project" value="UniProtKB-SubCell"/>
</dbReference>
<dbReference type="InterPro" id="IPR058633">
    <property type="entry name" value="EmrA/FarA_HH"/>
</dbReference>
<comment type="subcellular location">
    <subcellularLocation>
        <location evidence="1">Cell inner membrane</location>
        <topology evidence="1">Single-pass membrane protein</topology>
    </subcellularLocation>
</comment>
<dbReference type="SUPFAM" id="SSF111369">
    <property type="entry name" value="HlyD-like secretion proteins"/>
    <property type="match status" value="2"/>
</dbReference>
<evidence type="ECO:0000256" key="1">
    <source>
        <dbReference type="ARBA" id="ARBA00004377"/>
    </source>
</evidence>
<dbReference type="AlphaFoldDB" id="A0A8B6XBB8"/>
<comment type="similarity">
    <text evidence="2">Belongs to the membrane fusion protein (MFP) (TC 8.A.1) family.</text>
</comment>
<name>A0A8B6XBB8_9BURK</name>
<feature type="region of interest" description="Disordered" evidence="10">
    <location>
        <begin position="392"/>
        <end position="411"/>
    </location>
</feature>
<dbReference type="Pfam" id="PF25885">
    <property type="entry name" value="HH_EMRA"/>
    <property type="match status" value="1"/>
</dbReference>
<keyword evidence="9" id="KW-0175">Coiled coil</keyword>
<dbReference type="FunFam" id="2.40.30.170:FF:000003">
    <property type="entry name" value="Multidrug resistance protein A"/>
    <property type="match status" value="1"/>
</dbReference>
<feature type="compositionally biased region" description="Low complexity" evidence="10">
    <location>
        <begin position="9"/>
        <end position="30"/>
    </location>
</feature>